<dbReference type="PIRSF" id="PIRSF000804">
    <property type="entry name" value="DNA_pol_III_b"/>
    <property type="match status" value="1"/>
</dbReference>
<organism evidence="13 14">
    <name type="scientific">Candidatus Doudnabacteria bacterium RIFCSPHIGHO2_01_FULL_49_9</name>
    <dbReference type="NCBI Taxonomy" id="1817827"/>
    <lineage>
        <taxon>Bacteria</taxon>
        <taxon>Candidatus Doudnaibacteriota</taxon>
    </lineage>
</organism>
<keyword evidence="3 9" id="KW-0963">Cytoplasm</keyword>
<dbReference type="InterPro" id="IPR046938">
    <property type="entry name" value="DNA_clamp_sf"/>
</dbReference>
<sequence length="362" mass="40026">MVCTKKNLNTGLIITSRIIGSGNSLPILNNILFKTEEGRLRLSGTNLEMAINTWVGGKIEEEGEITVPARLVNDYVNNIIAEKITINSKNQTLSLEAEKAQTHIKGLPSEEFPLIPKIKEGIFTKIDGKELSKTIKEVGFASSFSETQPEISGILFVFEGDTLTLAATDRYRLTEGKVKLITPISSQKQIIVPSRAVIEAARIMGSGVVEIFLGEGQICFRSPEVELVSRLIEGQYPDYKQIIPKSFTTEAEINREQFSQSLKAASLFSSENNNIELELNPQTRQVIIKTQTAQVGDSEIKLDAVISGEKNSIIFNYRYLLECLTNISDEKVVLKIISSASPAAIVPLGRDNYTYIVMPIKI</sequence>
<accession>A0A1F5P359</accession>
<comment type="subunit">
    <text evidence="9">Forms a ring-shaped head-to-tail homodimer around DNA.</text>
</comment>
<feature type="domain" description="DNA polymerase III beta sliding clamp N-terminal" evidence="10">
    <location>
        <begin position="3"/>
        <end position="116"/>
    </location>
</feature>
<comment type="function">
    <text evidence="9">Confers DNA tethering and processivity to DNA polymerases and other proteins. Acts as a clamp, forming a ring around DNA (a reaction catalyzed by the clamp-loading complex) which diffuses in an ATP-independent manner freely and bidirectionally along dsDNA. Initially characterized for its ability to contact the catalytic subunit of DNA polymerase III (Pol III), a complex, multichain enzyme responsible for most of the replicative synthesis in bacteria; Pol III exhibits 3'-5' exonuclease proofreading activity. The beta chain is required for initiation of replication as well as for processivity of DNA replication.</text>
</comment>
<dbReference type="Pfam" id="PF02768">
    <property type="entry name" value="DNA_pol3_beta_3"/>
    <property type="match status" value="1"/>
</dbReference>
<dbReference type="SMART" id="SM00480">
    <property type="entry name" value="POL3Bc"/>
    <property type="match status" value="1"/>
</dbReference>
<dbReference type="GO" id="GO:0008408">
    <property type="term" value="F:3'-5' exonuclease activity"/>
    <property type="evidence" value="ECO:0007669"/>
    <property type="project" value="InterPro"/>
</dbReference>
<evidence type="ECO:0000313" key="14">
    <source>
        <dbReference type="Proteomes" id="UP000176339"/>
    </source>
</evidence>
<dbReference type="GO" id="GO:0003677">
    <property type="term" value="F:DNA binding"/>
    <property type="evidence" value="ECO:0007669"/>
    <property type="project" value="UniProtKB-UniRule"/>
</dbReference>
<evidence type="ECO:0000256" key="2">
    <source>
        <dbReference type="ARBA" id="ARBA00010752"/>
    </source>
</evidence>
<dbReference type="SUPFAM" id="SSF55979">
    <property type="entry name" value="DNA clamp"/>
    <property type="match status" value="3"/>
</dbReference>
<name>A0A1F5P359_9BACT</name>
<evidence type="ECO:0000256" key="5">
    <source>
        <dbReference type="ARBA" id="ARBA00022695"/>
    </source>
</evidence>
<dbReference type="Pfam" id="PF02767">
    <property type="entry name" value="DNA_pol3_beta_2"/>
    <property type="match status" value="1"/>
</dbReference>
<protein>
    <recommendedName>
        <fullName evidence="9">Beta sliding clamp</fullName>
    </recommendedName>
</protein>
<keyword evidence="8" id="KW-0238">DNA-binding</keyword>
<comment type="subcellular location">
    <subcellularLocation>
        <location evidence="1 9">Cytoplasm</location>
    </subcellularLocation>
</comment>
<dbReference type="NCBIfam" id="TIGR00663">
    <property type="entry name" value="dnan"/>
    <property type="match status" value="1"/>
</dbReference>
<evidence type="ECO:0000256" key="7">
    <source>
        <dbReference type="ARBA" id="ARBA00022932"/>
    </source>
</evidence>
<comment type="caution">
    <text evidence="13">The sequence shown here is derived from an EMBL/GenBank/DDBJ whole genome shotgun (WGS) entry which is preliminary data.</text>
</comment>
<evidence type="ECO:0000259" key="10">
    <source>
        <dbReference type="Pfam" id="PF00712"/>
    </source>
</evidence>
<dbReference type="EMBL" id="MFEN01000015">
    <property type="protein sequence ID" value="OGE84369.1"/>
    <property type="molecule type" value="Genomic_DNA"/>
</dbReference>
<dbReference type="InterPro" id="IPR022635">
    <property type="entry name" value="DNA_polIII_beta_C"/>
</dbReference>
<dbReference type="Pfam" id="PF00712">
    <property type="entry name" value="DNA_pol3_beta"/>
    <property type="match status" value="1"/>
</dbReference>
<dbReference type="CDD" id="cd00140">
    <property type="entry name" value="beta_clamp"/>
    <property type="match status" value="1"/>
</dbReference>
<proteinExistence type="inferred from homology"/>
<reference evidence="13 14" key="1">
    <citation type="journal article" date="2016" name="Nat. Commun.">
        <title>Thousands of microbial genomes shed light on interconnected biogeochemical processes in an aquifer system.</title>
        <authorList>
            <person name="Anantharaman K."/>
            <person name="Brown C.T."/>
            <person name="Hug L.A."/>
            <person name="Sharon I."/>
            <person name="Castelle C.J."/>
            <person name="Probst A.J."/>
            <person name="Thomas B.C."/>
            <person name="Singh A."/>
            <person name="Wilkins M.J."/>
            <person name="Karaoz U."/>
            <person name="Brodie E.L."/>
            <person name="Williams K.H."/>
            <person name="Hubbard S.S."/>
            <person name="Banfield J.F."/>
        </authorList>
    </citation>
    <scope>NUCLEOTIDE SEQUENCE [LARGE SCALE GENOMIC DNA]</scope>
</reference>
<dbReference type="GO" id="GO:0003887">
    <property type="term" value="F:DNA-directed DNA polymerase activity"/>
    <property type="evidence" value="ECO:0007669"/>
    <property type="project" value="UniProtKB-UniRule"/>
</dbReference>
<evidence type="ECO:0000256" key="6">
    <source>
        <dbReference type="ARBA" id="ARBA00022705"/>
    </source>
</evidence>
<dbReference type="PANTHER" id="PTHR30478:SF0">
    <property type="entry name" value="BETA SLIDING CLAMP"/>
    <property type="match status" value="1"/>
</dbReference>
<evidence type="ECO:0000259" key="12">
    <source>
        <dbReference type="Pfam" id="PF02768"/>
    </source>
</evidence>
<keyword evidence="4 9" id="KW-0808">Transferase</keyword>
<dbReference type="InterPro" id="IPR001001">
    <property type="entry name" value="DNA_polIII_beta"/>
</dbReference>
<feature type="domain" description="DNA polymerase III beta sliding clamp central" evidence="11">
    <location>
        <begin position="126"/>
        <end position="238"/>
    </location>
</feature>
<dbReference type="InterPro" id="IPR022637">
    <property type="entry name" value="DNA_polIII_beta_cen"/>
</dbReference>
<gene>
    <name evidence="13" type="ORF">A2846_01950</name>
</gene>
<keyword evidence="7 9" id="KW-0239">DNA-directed DNA polymerase</keyword>
<dbReference type="GO" id="GO:0009360">
    <property type="term" value="C:DNA polymerase III complex"/>
    <property type="evidence" value="ECO:0007669"/>
    <property type="project" value="InterPro"/>
</dbReference>
<dbReference type="GO" id="GO:0006271">
    <property type="term" value="P:DNA strand elongation involved in DNA replication"/>
    <property type="evidence" value="ECO:0007669"/>
    <property type="project" value="TreeGrafter"/>
</dbReference>
<dbReference type="Gene3D" id="3.10.150.10">
    <property type="entry name" value="DNA Polymerase III, subunit A, domain 2"/>
    <property type="match status" value="1"/>
</dbReference>
<keyword evidence="5 9" id="KW-0548">Nucleotidyltransferase</keyword>
<evidence type="ECO:0000256" key="3">
    <source>
        <dbReference type="ARBA" id="ARBA00022490"/>
    </source>
</evidence>
<dbReference type="Gene3D" id="3.70.10.10">
    <property type="match status" value="1"/>
</dbReference>
<evidence type="ECO:0000256" key="8">
    <source>
        <dbReference type="ARBA" id="ARBA00023125"/>
    </source>
</evidence>
<dbReference type="GO" id="GO:0005737">
    <property type="term" value="C:cytoplasm"/>
    <property type="evidence" value="ECO:0007669"/>
    <property type="project" value="UniProtKB-SubCell"/>
</dbReference>
<evidence type="ECO:0000256" key="9">
    <source>
        <dbReference type="PIRNR" id="PIRNR000804"/>
    </source>
</evidence>
<keyword evidence="6 9" id="KW-0235">DNA replication</keyword>
<evidence type="ECO:0000256" key="4">
    <source>
        <dbReference type="ARBA" id="ARBA00022679"/>
    </source>
</evidence>
<dbReference type="Proteomes" id="UP000176339">
    <property type="component" value="Unassembled WGS sequence"/>
</dbReference>
<feature type="domain" description="DNA polymerase III beta sliding clamp C-terminal" evidence="12">
    <location>
        <begin position="240"/>
        <end position="360"/>
    </location>
</feature>
<evidence type="ECO:0000256" key="1">
    <source>
        <dbReference type="ARBA" id="ARBA00004496"/>
    </source>
</evidence>
<dbReference type="AlphaFoldDB" id="A0A1F5P359"/>
<evidence type="ECO:0000313" key="13">
    <source>
        <dbReference type="EMBL" id="OGE84369.1"/>
    </source>
</evidence>
<dbReference type="PANTHER" id="PTHR30478">
    <property type="entry name" value="DNA POLYMERASE III SUBUNIT BETA"/>
    <property type="match status" value="1"/>
</dbReference>
<evidence type="ECO:0000259" key="11">
    <source>
        <dbReference type="Pfam" id="PF02767"/>
    </source>
</evidence>
<dbReference type="InterPro" id="IPR022634">
    <property type="entry name" value="DNA_polIII_beta_N"/>
</dbReference>
<comment type="similarity">
    <text evidence="2 9">Belongs to the beta sliding clamp family.</text>
</comment>